<dbReference type="RefSeq" id="WP_345098163.1">
    <property type="nucleotide sequence ID" value="NZ_BAABGS010000012.1"/>
</dbReference>
<feature type="transmembrane region" description="Helical" evidence="1">
    <location>
        <begin position="40"/>
        <end position="59"/>
    </location>
</feature>
<dbReference type="Proteomes" id="UP001597373">
    <property type="component" value="Unassembled WGS sequence"/>
</dbReference>
<evidence type="ECO:0000256" key="1">
    <source>
        <dbReference type="SAM" id="Phobius"/>
    </source>
</evidence>
<dbReference type="Pfam" id="PF09838">
    <property type="entry name" value="DUF2065"/>
    <property type="match status" value="1"/>
</dbReference>
<organism evidence="2 3">
    <name type="scientific">Chelativorans composti</name>
    <dbReference type="NCBI Taxonomy" id="768533"/>
    <lineage>
        <taxon>Bacteria</taxon>
        <taxon>Pseudomonadati</taxon>
        <taxon>Pseudomonadota</taxon>
        <taxon>Alphaproteobacteria</taxon>
        <taxon>Hyphomicrobiales</taxon>
        <taxon>Phyllobacteriaceae</taxon>
        <taxon>Chelativorans</taxon>
    </lineage>
</organism>
<evidence type="ECO:0000313" key="2">
    <source>
        <dbReference type="EMBL" id="MFD2260890.1"/>
    </source>
</evidence>
<gene>
    <name evidence="2" type="ORF">ACFSMZ_14145</name>
</gene>
<dbReference type="PANTHER" id="PTHR38602">
    <property type="entry name" value="INNER MEMBRANE PROTEIN-RELATED"/>
    <property type="match status" value="1"/>
</dbReference>
<keyword evidence="1" id="KW-0812">Transmembrane</keyword>
<evidence type="ECO:0000313" key="3">
    <source>
        <dbReference type="Proteomes" id="UP001597373"/>
    </source>
</evidence>
<sequence length="61" mass="6705">MNDFLTAVGLVLVLEGLLYGGLPGLVKRMAIDILRMPENVMRYVGLTVMALGVFIVWLVRG</sequence>
<keyword evidence="1" id="KW-1133">Transmembrane helix</keyword>
<accession>A0ABW5DNL1</accession>
<reference evidence="3" key="1">
    <citation type="journal article" date="2019" name="Int. J. Syst. Evol. Microbiol.">
        <title>The Global Catalogue of Microorganisms (GCM) 10K type strain sequencing project: providing services to taxonomists for standard genome sequencing and annotation.</title>
        <authorList>
            <consortium name="The Broad Institute Genomics Platform"/>
            <consortium name="The Broad Institute Genome Sequencing Center for Infectious Disease"/>
            <person name="Wu L."/>
            <person name="Ma J."/>
        </authorList>
    </citation>
    <scope>NUCLEOTIDE SEQUENCE [LARGE SCALE GENOMIC DNA]</scope>
    <source>
        <strain evidence="3">KCTC 23707</strain>
    </source>
</reference>
<protein>
    <submittedName>
        <fullName evidence="2">DUF2065 family protein</fullName>
    </submittedName>
</protein>
<dbReference type="InterPro" id="IPR019201">
    <property type="entry name" value="DUF2065"/>
</dbReference>
<comment type="caution">
    <text evidence="2">The sequence shown here is derived from an EMBL/GenBank/DDBJ whole genome shotgun (WGS) entry which is preliminary data.</text>
</comment>
<keyword evidence="3" id="KW-1185">Reference proteome</keyword>
<proteinExistence type="predicted"/>
<dbReference type="EMBL" id="JBHUIR010000054">
    <property type="protein sequence ID" value="MFD2260890.1"/>
    <property type="molecule type" value="Genomic_DNA"/>
</dbReference>
<keyword evidence="1" id="KW-0472">Membrane</keyword>
<name>A0ABW5DNL1_9HYPH</name>
<dbReference type="PANTHER" id="PTHR38602:SF1">
    <property type="entry name" value="INNER MEMBRANE PROTEIN"/>
    <property type="match status" value="1"/>
</dbReference>